<comment type="caution">
    <text evidence="1">The sequence shown here is derived from an EMBL/GenBank/DDBJ whole genome shotgun (WGS) entry which is preliminary data.</text>
</comment>
<evidence type="ECO:0008006" key="3">
    <source>
        <dbReference type="Google" id="ProtNLM"/>
    </source>
</evidence>
<keyword evidence="2" id="KW-1185">Reference proteome</keyword>
<dbReference type="InterPro" id="IPR011008">
    <property type="entry name" value="Dimeric_a/b-barrel"/>
</dbReference>
<proteinExistence type="predicted"/>
<accession>A0A7W2D2H0</accession>
<dbReference type="SUPFAM" id="SSF54909">
    <property type="entry name" value="Dimeric alpha+beta barrel"/>
    <property type="match status" value="1"/>
</dbReference>
<name>A0A7W2D2H0_9ACTN</name>
<reference evidence="1 2" key="1">
    <citation type="submission" date="2020-07" db="EMBL/GenBank/DDBJ databases">
        <title>Streptomyces isolated from Indian soil.</title>
        <authorList>
            <person name="Mandal S."/>
            <person name="Maiti P.K."/>
        </authorList>
    </citation>
    <scope>NUCLEOTIDE SEQUENCE [LARGE SCALE GENOMIC DNA]</scope>
    <source>
        <strain evidence="1 2">PSKA54</strain>
    </source>
</reference>
<evidence type="ECO:0000313" key="1">
    <source>
        <dbReference type="EMBL" id="MBA4863538.1"/>
    </source>
</evidence>
<protein>
    <recommendedName>
        <fullName evidence="3">EthD domain-containing protein</fullName>
    </recommendedName>
</protein>
<dbReference type="EMBL" id="JACEQY010000021">
    <property type="protein sequence ID" value="MBA4863538.1"/>
    <property type="molecule type" value="Genomic_DNA"/>
</dbReference>
<dbReference type="Proteomes" id="UP000586976">
    <property type="component" value="Unassembled WGS sequence"/>
</dbReference>
<dbReference type="AlphaFoldDB" id="A0A7W2D2H0"/>
<sequence length="105" mass="11871">MAKHILHVESWPASPEAMEEFNRWYDEVHLPEVVALDGFVAARRYAPKEGYGPYVTQYEIEGDPEEAVKGVTAAAAAGKLNMSDTMRMDPVPKMRIMEVVTEYRP</sequence>
<organism evidence="1 2">
    <name type="scientific">Streptomyces himalayensis subsp. aureolus</name>
    <dbReference type="NCBI Taxonomy" id="2758039"/>
    <lineage>
        <taxon>Bacteria</taxon>
        <taxon>Bacillati</taxon>
        <taxon>Actinomycetota</taxon>
        <taxon>Actinomycetes</taxon>
        <taxon>Kitasatosporales</taxon>
        <taxon>Streptomycetaceae</taxon>
        <taxon>Streptomyces</taxon>
        <taxon>Streptomyces himalayensis</taxon>
    </lineage>
</organism>
<evidence type="ECO:0000313" key="2">
    <source>
        <dbReference type="Proteomes" id="UP000586976"/>
    </source>
</evidence>
<gene>
    <name evidence="1" type="ORF">H1V43_19540</name>
</gene>
<dbReference type="RefSeq" id="WP_181865262.1">
    <property type="nucleotide sequence ID" value="NZ_JACEQY010000021.1"/>
</dbReference>